<dbReference type="InterPro" id="IPR003591">
    <property type="entry name" value="Leu-rich_rpt_typical-subtyp"/>
</dbReference>
<feature type="compositionally biased region" description="Acidic residues" evidence="3">
    <location>
        <begin position="398"/>
        <end position="407"/>
    </location>
</feature>
<keyword evidence="2" id="KW-0677">Repeat</keyword>
<dbReference type="GO" id="GO:0005737">
    <property type="term" value="C:cytoplasm"/>
    <property type="evidence" value="ECO:0007669"/>
    <property type="project" value="TreeGrafter"/>
</dbReference>
<feature type="region of interest" description="Disordered" evidence="3">
    <location>
        <begin position="284"/>
        <end position="312"/>
    </location>
</feature>
<dbReference type="EMBL" id="OU892279">
    <property type="protein sequence ID" value="CAG9766660.1"/>
    <property type="molecule type" value="Genomic_DNA"/>
</dbReference>
<proteinExistence type="predicted"/>
<evidence type="ECO:0008006" key="6">
    <source>
        <dbReference type="Google" id="ProtNLM"/>
    </source>
</evidence>
<name>A0A9N9QE67_9CUCU</name>
<sequence length="407" mass="46623">MNMDEHGEYGEFPLPGEDRPYVEPLQDSPHFIVTFDAVVEEKSLSYEEACRCLGLLGKDESGVRYAYLSIKAVDRKLTEVSTILNFKHVLFLDLSGNLLNLEALQVLAQMPFLLWLTANRNRVESGALQEMPYLQVLCLSANKIEETCDIAQPMLEKLELEYNQIFTVQFAGDKLPNLKTLDLKGNHLMDLSGTYPKSLEHLYLAKNKITKLQDLALTPNFSNLTVLFLRDNKIRKLNGFTKYLTKLTYLNLRGNSITKMRQFRKLDCLPNLETLIYTENPVDKKKGEERRGEDDDEDLEEEFGEDGPIKKQDPWDPVRIGVLVLLPKLKRINKIPVSLEERDEAVFIKDIKITQIMLEDSSDEETEPPTTTTYSSEADVTETELGQSSVFDPRKDETTDEEDEEEI</sequence>
<dbReference type="SMART" id="SM00365">
    <property type="entry name" value="LRR_SD22"/>
    <property type="match status" value="4"/>
</dbReference>
<evidence type="ECO:0000256" key="2">
    <source>
        <dbReference type="ARBA" id="ARBA00022737"/>
    </source>
</evidence>
<dbReference type="SMART" id="SM00369">
    <property type="entry name" value="LRR_TYP"/>
    <property type="match status" value="4"/>
</dbReference>
<keyword evidence="1" id="KW-0433">Leucine-rich repeat</keyword>
<keyword evidence="5" id="KW-1185">Reference proteome</keyword>
<dbReference type="PROSITE" id="PS51450">
    <property type="entry name" value="LRR"/>
    <property type="match status" value="3"/>
</dbReference>
<evidence type="ECO:0000256" key="3">
    <source>
        <dbReference type="SAM" id="MobiDB-lite"/>
    </source>
</evidence>
<accession>A0A9N9QE67</accession>
<evidence type="ECO:0000313" key="5">
    <source>
        <dbReference type="Proteomes" id="UP001152799"/>
    </source>
</evidence>
<dbReference type="Gene3D" id="3.80.10.10">
    <property type="entry name" value="Ribonuclease Inhibitor"/>
    <property type="match status" value="2"/>
</dbReference>
<evidence type="ECO:0000313" key="4">
    <source>
        <dbReference type="EMBL" id="CAG9766660.1"/>
    </source>
</evidence>
<gene>
    <name evidence="4" type="ORF">CEUTPL_LOCUS7237</name>
</gene>
<reference evidence="4" key="1">
    <citation type="submission" date="2022-01" db="EMBL/GenBank/DDBJ databases">
        <authorList>
            <person name="King R."/>
        </authorList>
    </citation>
    <scope>NUCLEOTIDE SEQUENCE</scope>
</reference>
<dbReference type="Pfam" id="PF13855">
    <property type="entry name" value="LRR_8"/>
    <property type="match status" value="1"/>
</dbReference>
<feature type="compositionally biased region" description="Acidic residues" evidence="3">
    <location>
        <begin position="294"/>
        <end position="305"/>
    </location>
</feature>
<organism evidence="4 5">
    <name type="scientific">Ceutorhynchus assimilis</name>
    <name type="common">cabbage seed weevil</name>
    <dbReference type="NCBI Taxonomy" id="467358"/>
    <lineage>
        <taxon>Eukaryota</taxon>
        <taxon>Metazoa</taxon>
        <taxon>Ecdysozoa</taxon>
        <taxon>Arthropoda</taxon>
        <taxon>Hexapoda</taxon>
        <taxon>Insecta</taxon>
        <taxon>Pterygota</taxon>
        <taxon>Neoptera</taxon>
        <taxon>Endopterygota</taxon>
        <taxon>Coleoptera</taxon>
        <taxon>Polyphaga</taxon>
        <taxon>Cucujiformia</taxon>
        <taxon>Curculionidae</taxon>
        <taxon>Ceutorhynchinae</taxon>
        <taxon>Ceutorhynchus</taxon>
    </lineage>
</organism>
<dbReference type="InterPro" id="IPR001611">
    <property type="entry name" value="Leu-rich_rpt"/>
</dbReference>
<feature type="compositionally biased region" description="Low complexity" evidence="3">
    <location>
        <begin position="368"/>
        <end position="377"/>
    </location>
</feature>
<dbReference type="InterPro" id="IPR032675">
    <property type="entry name" value="LRR_dom_sf"/>
</dbReference>
<dbReference type="Proteomes" id="UP001152799">
    <property type="component" value="Chromosome 3"/>
</dbReference>
<dbReference type="AlphaFoldDB" id="A0A9N9QE67"/>
<dbReference type="OrthoDB" id="271226at2759"/>
<protein>
    <recommendedName>
        <fullName evidence="6">Leucine-rich repeat-containing protein 23</fullName>
    </recommendedName>
</protein>
<evidence type="ECO:0000256" key="1">
    <source>
        <dbReference type="ARBA" id="ARBA00022614"/>
    </source>
</evidence>
<feature type="compositionally biased region" description="Basic and acidic residues" evidence="3">
    <location>
        <begin position="284"/>
        <end position="293"/>
    </location>
</feature>
<dbReference type="PANTHER" id="PTHR15454:SF47">
    <property type="entry name" value="LEUCINE-RICH REPEAT-CONTAINING PROTEIN 23"/>
    <property type="match status" value="1"/>
</dbReference>
<feature type="region of interest" description="Disordered" evidence="3">
    <location>
        <begin position="358"/>
        <end position="407"/>
    </location>
</feature>
<dbReference type="PANTHER" id="PTHR15454">
    <property type="entry name" value="NISCHARIN RELATED"/>
    <property type="match status" value="1"/>
</dbReference>
<dbReference type="SUPFAM" id="SSF52058">
    <property type="entry name" value="L domain-like"/>
    <property type="match status" value="1"/>
</dbReference>